<feature type="compositionally biased region" description="Low complexity" evidence="4">
    <location>
        <begin position="581"/>
        <end position="593"/>
    </location>
</feature>
<dbReference type="InterPro" id="IPR001251">
    <property type="entry name" value="CRAL-TRIO_dom"/>
</dbReference>
<dbReference type="EMBL" id="JAEHOC010000020">
    <property type="protein sequence ID" value="KAG2432808.1"/>
    <property type="molecule type" value="Genomic_DNA"/>
</dbReference>
<feature type="compositionally biased region" description="Acidic residues" evidence="4">
    <location>
        <begin position="473"/>
        <end position="483"/>
    </location>
</feature>
<dbReference type="Pfam" id="PF00650">
    <property type="entry name" value="CRAL_TRIO"/>
    <property type="match status" value="1"/>
</dbReference>
<comment type="similarity">
    <text evidence="3">Belongs to the SFH family.</text>
</comment>
<feature type="compositionally biased region" description="Gly residues" evidence="4">
    <location>
        <begin position="551"/>
        <end position="561"/>
    </location>
</feature>
<comment type="subcellular location">
    <subcellularLocation>
        <location evidence="1">Cell membrane</location>
        <topology evidence="1">Peripheral membrane protein</topology>
    </subcellularLocation>
    <subcellularLocation>
        <location evidence="2">Golgi apparatus membrane</location>
        <topology evidence="2">Peripheral membrane protein</topology>
    </subcellularLocation>
</comment>
<evidence type="ECO:0000256" key="3">
    <source>
        <dbReference type="ARBA" id="ARBA00038020"/>
    </source>
</evidence>
<dbReference type="GO" id="GO:0000139">
    <property type="term" value="C:Golgi membrane"/>
    <property type="evidence" value="ECO:0007669"/>
    <property type="project" value="UniProtKB-SubCell"/>
</dbReference>
<dbReference type="AlphaFoldDB" id="A0A835W0L9"/>
<keyword evidence="7" id="KW-1185">Reference proteome</keyword>
<dbReference type="CDD" id="cd00170">
    <property type="entry name" value="SEC14"/>
    <property type="match status" value="1"/>
</dbReference>
<feature type="region of interest" description="Disordered" evidence="4">
    <location>
        <begin position="372"/>
        <end position="405"/>
    </location>
</feature>
<feature type="region of interest" description="Disordered" evidence="4">
    <location>
        <begin position="581"/>
        <end position="642"/>
    </location>
</feature>
<dbReference type="InterPro" id="IPR036273">
    <property type="entry name" value="CRAL/TRIO_N_dom_sf"/>
</dbReference>
<feature type="region of interest" description="Disordered" evidence="4">
    <location>
        <begin position="678"/>
        <end position="701"/>
    </location>
</feature>
<dbReference type="InterPro" id="IPR051026">
    <property type="entry name" value="PI/PC_transfer"/>
</dbReference>
<reference evidence="6" key="1">
    <citation type="journal article" date="2020" name="bioRxiv">
        <title>Comparative genomics of Chlamydomonas.</title>
        <authorList>
            <person name="Craig R.J."/>
            <person name="Hasan A.R."/>
            <person name="Ness R.W."/>
            <person name="Keightley P.D."/>
        </authorList>
    </citation>
    <scope>NUCLEOTIDE SEQUENCE</scope>
    <source>
        <strain evidence="6">SAG 7.73</strain>
    </source>
</reference>
<evidence type="ECO:0000256" key="4">
    <source>
        <dbReference type="SAM" id="MobiDB-lite"/>
    </source>
</evidence>
<proteinExistence type="inferred from homology"/>
<dbReference type="Gene3D" id="3.40.525.10">
    <property type="entry name" value="CRAL-TRIO lipid binding domain"/>
    <property type="match status" value="1"/>
</dbReference>
<dbReference type="GO" id="GO:0005886">
    <property type="term" value="C:plasma membrane"/>
    <property type="evidence" value="ECO:0007669"/>
    <property type="project" value="UniProtKB-SubCell"/>
</dbReference>
<accession>A0A835W0L9</accession>
<dbReference type="SUPFAM" id="SSF46938">
    <property type="entry name" value="CRAL/TRIO N-terminal domain"/>
    <property type="match status" value="1"/>
</dbReference>
<organism evidence="6 7">
    <name type="scientific">Chlamydomonas incerta</name>
    <dbReference type="NCBI Taxonomy" id="51695"/>
    <lineage>
        <taxon>Eukaryota</taxon>
        <taxon>Viridiplantae</taxon>
        <taxon>Chlorophyta</taxon>
        <taxon>core chlorophytes</taxon>
        <taxon>Chlorophyceae</taxon>
        <taxon>CS clade</taxon>
        <taxon>Chlamydomonadales</taxon>
        <taxon>Chlamydomonadaceae</taxon>
        <taxon>Chlamydomonas</taxon>
    </lineage>
</organism>
<evidence type="ECO:0000259" key="5">
    <source>
        <dbReference type="PROSITE" id="PS50191"/>
    </source>
</evidence>
<feature type="region of interest" description="Disordered" evidence="4">
    <location>
        <begin position="424"/>
        <end position="491"/>
    </location>
</feature>
<evidence type="ECO:0000313" key="6">
    <source>
        <dbReference type="EMBL" id="KAG2432808.1"/>
    </source>
</evidence>
<evidence type="ECO:0000256" key="1">
    <source>
        <dbReference type="ARBA" id="ARBA00004202"/>
    </source>
</evidence>
<feature type="compositionally biased region" description="Pro residues" evidence="4">
    <location>
        <begin position="378"/>
        <end position="399"/>
    </location>
</feature>
<gene>
    <name evidence="6" type="ORF">HXX76_008542</name>
</gene>
<feature type="compositionally biased region" description="Low complexity" evidence="4">
    <location>
        <begin position="304"/>
        <end position="313"/>
    </location>
</feature>
<feature type="compositionally biased region" description="Basic residues" evidence="4">
    <location>
        <begin position="314"/>
        <end position="328"/>
    </location>
</feature>
<dbReference type="PROSITE" id="PS50191">
    <property type="entry name" value="CRAL_TRIO"/>
    <property type="match status" value="1"/>
</dbReference>
<comment type="caution">
    <text evidence="6">The sequence shown here is derived from an EMBL/GenBank/DDBJ whole genome shotgun (WGS) entry which is preliminary data.</text>
</comment>
<feature type="region of interest" description="Disordered" evidence="4">
    <location>
        <begin position="841"/>
        <end position="873"/>
    </location>
</feature>
<dbReference type="SMART" id="SM00516">
    <property type="entry name" value="SEC14"/>
    <property type="match status" value="1"/>
</dbReference>
<evidence type="ECO:0000256" key="2">
    <source>
        <dbReference type="ARBA" id="ARBA00004395"/>
    </source>
</evidence>
<feature type="domain" description="CRAL-TRIO" evidence="5">
    <location>
        <begin position="130"/>
        <end position="294"/>
    </location>
</feature>
<feature type="compositionally biased region" description="Basic residues" evidence="4">
    <location>
        <begin position="512"/>
        <end position="546"/>
    </location>
</feature>
<dbReference type="PANTHER" id="PTHR45657:SF1">
    <property type="entry name" value="CRAL-TRIO DOMAIN-CONTAINING PROTEIN YKL091C-RELATED"/>
    <property type="match status" value="1"/>
</dbReference>
<dbReference type="OrthoDB" id="1434354at2759"/>
<evidence type="ECO:0000313" key="7">
    <source>
        <dbReference type="Proteomes" id="UP000650467"/>
    </source>
</evidence>
<feature type="compositionally biased region" description="Low complexity" evidence="4">
    <location>
        <begin position="437"/>
        <end position="449"/>
    </location>
</feature>
<name>A0A835W0L9_CHLIN</name>
<dbReference type="InterPro" id="IPR036865">
    <property type="entry name" value="CRAL-TRIO_dom_sf"/>
</dbReference>
<sequence length="884" mass="94630">MFSRFRHHEKASPHDGYDAVARASLNAPRAVPAQPLRFAGRRDFNFEPGGDDWGLTPVQQEEAVEEFRRRLVELDPGLWDPQRHDFFTLRRFLRARAYHTARAVDMWRAHLEWRRANDVDHVLQDFSFPERSEFLRHAPQGYYHTDRLGRPVYVQLLGAAELGALKRIATEDRMFRFMVHEHEYVCKVMLPLCSRLAGRHVGTIFNIVDVKGLRLSQLTPETLRFFQRVTKMDQDHYPEMLAHVAVINAPPVFRLVWGAVRRFLEPRTQSKIQILGPNYLSALEQWIEPDHLLPLFAREGAAAAAAAAAGQRQPHPHHPHHQHWRHHSSGGVSEEEQQAAARLEEAARQLEGNQGPWRDLLLFERLGLDPQQLRTGLLPPPPQAPTPAPPPPPPPPPAELSPLPAAAAGGHDRVVTPAALLAEADDDLQRPQPPRPAVAQAGRGPGVPARRQELEEEAGRQREVEGEGPELGSESELESEPGEEGCLHGGTLVGSWADLEDLRSGGSAAVHRSPRHRRHHKRHQHQHQHQHHAHHKHRRHHPHRRQLPQQDGGGRVEGGVDSGVESGEEDGTAAGALLQQAAPAGSQTGEASPPEAPERAAGQGQRPPPQGASVPSTAPTGQRLPPVRALWPPPGASAAAADPHAAAAAAAAAAAGEPPASGGAGSAAAGTAPCSLAGTLPTPTPTTASAMAPPGAPATAVGAAGRAPLVEGSLLHRVQVLEVAMDAALTANCLALQQLADMRRQQRQRQQHDTADSAQRQAHELAPACPQPLGSAAAATAGDGGAGRDGQGEGTLHAGGGNSNVRDRLPTTTAAAARGRFPPQELHTGAADPTASAAAVAQRAAAGRQPVSVRTLMPPRDPPPPPGPCGDSTCPRCGAGCVMM</sequence>
<feature type="region of interest" description="Disordered" evidence="4">
    <location>
        <begin position="304"/>
        <end position="343"/>
    </location>
</feature>
<dbReference type="SUPFAM" id="SSF52087">
    <property type="entry name" value="CRAL/TRIO domain"/>
    <property type="match status" value="1"/>
</dbReference>
<feature type="compositionally biased region" description="Gly residues" evidence="4">
    <location>
        <begin position="782"/>
        <end position="802"/>
    </location>
</feature>
<feature type="compositionally biased region" description="Basic and acidic residues" evidence="4">
    <location>
        <begin position="450"/>
        <end position="465"/>
    </location>
</feature>
<dbReference type="PANTHER" id="PTHR45657">
    <property type="entry name" value="CRAL-TRIO DOMAIN-CONTAINING PROTEIN YKL091C-RELATED"/>
    <property type="match status" value="1"/>
</dbReference>
<feature type="region of interest" description="Disordered" evidence="4">
    <location>
        <begin position="503"/>
        <end position="569"/>
    </location>
</feature>
<feature type="compositionally biased region" description="Pro residues" evidence="4">
    <location>
        <begin position="859"/>
        <end position="868"/>
    </location>
</feature>
<dbReference type="Proteomes" id="UP000650467">
    <property type="component" value="Unassembled WGS sequence"/>
</dbReference>
<protein>
    <recommendedName>
        <fullName evidence="5">CRAL-TRIO domain-containing protein</fullName>
    </recommendedName>
</protein>
<feature type="region of interest" description="Disordered" evidence="4">
    <location>
        <begin position="745"/>
        <end position="808"/>
    </location>
</feature>